<reference evidence="2" key="1">
    <citation type="submission" date="2020-11" db="EMBL/GenBank/DDBJ databases">
        <title>Genome of Flavobacterium soyangense.</title>
        <authorList>
            <person name="Liu Q."/>
            <person name="Xin Y.-H."/>
        </authorList>
    </citation>
    <scope>NUCLEOTIDE SEQUENCE</scope>
    <source>
        <strain evidence="2">CGMCC 1.13493</strain>
    </source>
</reference>
<organism evidence="2 3">
    <name type="scientific">Flavobacterium soyangense</name>
    <dbReference type="NCBI Taxonomy" id="2023265"/>
    <lineage>
        <taxon>Bacteria</taxon>
        <taxon>Pseudomonadati</taxon>
        <taxon>Bacteroidota</taxon>
        <taxon>Flavobacteriia</taxon>
        <taxon>Flavobacteriales</taxon>
        <taxon>Flavobacteriaceae</taxon>
        <taxon>Flavobacterium</taxon>
    </lineage>
</organism>
<dbReference type="Pfam" id="PF13585">
    <property type="entry name" value="CHU_C"/>
    <property type="match status" value="1"/>
</dbReference>
<dbReference type="Pfam" id="PF23237">
    <property type="entry name" value="HYR_4C"/>
    <property type="match status" value="3"/>
</dbReference>
<comment type="caution">
    <text evidence="2">The sequence shown here is derived from an EMBL/GenBank/DDBJ whole genome shotgun (WGS) entry which is preliminary data.</text>
</comment>
<dbReference type="InterPro" id="IPR013783">
    <property type="entry name" value="Ig-like_fold"/>
</dbReference>
<feature type="domain" description="HYR-like" evidence="1">
    <location>
        <begin position="139"/>
        <end position="209"/>
    </location>
</feature>
<dbReference type="EMBL" id="JADHEC010000014">
    <property type="protein sequence ID" value="MBF2708489.1"/>
    <property type="molecule type" value="Genomic_DNA"/>
</dbReference>
<dbReference type="PANTHER" id="PTHR24273">
    <property type="entry name" value="FI04643P-RELATED"/>
    <property type="match status" value="1"/>
</dbReference>
<sequence>LTATDNCGNATVTFTETAVEGACAGAYTLTRTWTATDACNNATTHLQTVTVQDTTKPVIAVLPAPSTISCPATPTFAVATATDACGSLVILTSADVTTNGACVGSYSVTRTWTATDACGNAASASQTINVQDVTAPIIAALPEASTISCPATPAFAVATATDVCGSAVTLTSTDVTTPGGCAGSYSVTRTWTATDACGNAASASQTINVQDVTAPIIAALPEASTISCPATPAFAVATATDVCGSAVTLTSTDVTTPGGCAGSYSVTRTWTATDACGNASKASQTISVTDTTGPTTSTSFPTTVDVKCDAVPVKPELVFVDNCSAVNPAIYTEKTINQTPTTYTIVREWSVADACGNESKFIQTVNVSIANANTVIPSSACNADSTPIDLNNLLPVGTPTNGIWIDVNNSGHLQGSILSPLDMALGDYVFEYKVTDGSCPLSIKINMNVNFDCKVLGCEAIVVHNAFTPNGDGINEQLIIDGVEDNICYPSGISVEIYNRWGVLVFETTKYNNSSNVFDGYSRGRTTINKSDGLPTGTYYYIVNYESFDGTGNIQINRKDGFIYLSR</sequence>
<proteinExistence type="predicted"/>
<dbReference type="AlphaFoldDB" id="A0A930UBQ6"/>
<accession>A0A930UBQ6</accession>
<evidence type="ECO:0000259" key="1">
    <source>
        <dbReference type="Pfam" id="PF23237"/>
    </source>
</evidence>
<feature type="non-terminal residue" evidence="2">
    <location>
        <position position="1"/>
    </location>
</feature>
<dbReference type="PANTHER" id="PTHR24273:SF32">
    <property type="entry name" value="HYALIN"/>
    <property type="match status" value="1"/>
</dbReference>
<name>A0A930UBQ6_9FLAO</name>
<keyword evidence="3" id="KW-1185">Reference proteome</keyword>
<evidence type="ECO:0000313" key="3">
    <source>
        <dbReference type="Proteomes" id="UP000646211"/>
    </source>
</evidence>
<dbReference type="InterPro" id="IPR057078">
    <property type="entry name" value="HYR-4C"/>
</dbReference>
<feature type="domain" description="HYR-like" evidence="1">
    <location>
        <begin position="218"/>
        <end position="288"/>
    </location>
</feature>
<gene>
    <name evidence="2" type="ORF">IR213_07785</name>
</gene>
<feature type="domain" description="HYR-like" evidence="1">
    <location>
        <begin position="64"/>
        <end position="130"/>
    </location>
</feature>
<dbReference type="RefSeq" id="WP_194311744.1">
    <property type="nucleotide sequence ID" value="NZ_JADHEC010000014.1"/>
</dbReference>
<protein>
    <submittedName>
        <fullName evidence="2">Gliding motility-associated C-terminal domain-containing protein</fullName>
    </submittedName>
</protein>
<evidence type="ECO:0000313" key="2">
    <source>
        <dbReference type="EMBL" id="MBF2708489.1"/>
    </source>
</evidence>
<dbReference type="Proteomes" id="UP000646211">
    <property type="component" value="Unassembled WGS sequence"/>
</dbReference>
<dbReference type="Gene3D" id="2.60.40.10">
    <property type="entry name" value="Immunoglobulins"/>
    <property type="match status" value="2"/>
</dbReference>